<evidence type="ECO:0000256" key="8">
    <source>
        <dbReference type="ARBA" id="ARBA00023136"/>
    </source>
</evidence>
<organism evidence="11 12">
    <name type="scientific">Folsomia candida</name>
    <name type="common">Springtail</name>
    <dbReference type="NCBI Taxonomy" id="158441"/>
    <lineage>
        <taxon>Eukaryota</taxon>
        <taxon>Metazoa</taxon>
        <taxon>Ecdysozoa</taxon>
        <taxon>Arthropoda</taxon>
        <taxon>Hexapoda</taxon>
        <taxon>Collembola</taxon>
        <taxon>Entomobryomorpha</taxon>
        <taxon>Isotomoidea</taxon>
        <taxon>Isotomidae</taxon>
        <taxon>Proisotominae</taxon>
        <taxon>Folsomia</taxon>
    </lineage>
</organism>
<evidence type="ECO:0000256" key="6">
    <source>
        <dbReference type="ARBA" id="ARBA00022989"/>
    </source>
</evidence>
<dbReference type="PROSITE" id="PS50920">
    <property type="entry name" value="SOLCAR"/>
    <property type="match status" value="1"/>
</dbReference>
<dbReference type="Pfam" id="PF00153">
    <property type="entry name" value="Mito_carr"/>
    <property type="match status" value="1"/>
</dbReference>
<dbReference type="GO" id="GO:0005741">
    <property type="term" value="C:mitochondrial outer membrane"/>
    <property type="evidence" value="ECO:0007669"/>
    <property type="project" value="UniProtKB-SubCell"/>
</dbReference>
<proteinExistence type="inferred from homology"/>
<keyword evidence="10" id="KW-0813">Transport</keyword>
<comment type="similarity">
    <text evidence="2 10">Belongs to the mitochondrial carrier (TC 2.A.29) family.</text>
</comment>
<dbReference type="InterPro" id="IPR018108">
    <property type="entry name" value="MCP_transmembrane"/>
</dbReference>
<comment type="subcellular location">
    <subcellularLocation>
        <location evidence="1">Mitochondrion outer membrane</location>
        <topology evidence="1">Multi-pass membrane protein</topology>
    </subcellularLocation>
</comment>
<keyword evidence="7" id="KW-0496">Mitochondrion</keyword>
<keyword evidence="5" id="KW-1000">Mitochondrion outer membrane</keyword>
<dbReference type="PANTHER" id="PTHR10780:SF18">
    <property type="entry name" value="LD43650P"/>
    <property type="match status" value="1"/>
</dbReference>
<evidence type="ECO:0000256" key="10">
    <source>
        <dbReference type="RuleBase" id="RU000488"/>
    </source>
</evidence>
<keyword evidence="3 9" id="KW-0812">Transmembrane</keyword>
<dbReference type="SUPFAM" id="SSF103506">
    <property type="entry name" value="Mitochondrial carrier"/>
    <property type="match status" value="1"/>
</dbReference>
<evidence type="ECO:0000256" key="3">
    <source>
        <dbReference type="ARBA" id="ARBA00022692"/>
    </source>
</evidence>
<dbReference type="OMA" id="CERTLEY"/>
<gene>
    <name evidence="11" type="ORF">Fcan01_08508</name>
</gene>
<name>A0A226ENW0_FOLCA</name>
<evidence type="ECO:0000256" key="7">
    <source>
        <dbReference type="ARBA" id="ARBA00023128"/>
    </source>
</evidence>
<dbReference type="InterPro" id="IPR023395">
    <property type="entry name" value="MCP_dom_sf"/>
</dbReference>
<reference evidence="11 12" key="1">
    <citation type="submission" date="2015-12" db="EMBL/GenBank/DDBJ databases">
        <title>The genome of Folsomia candida.</title>
        <authorList>
            <person name="Faddeeva A."/>
            <person name="Derks M.F."/>
            <person name="Anvar Y."/>
            <person name="Smit S."/>
            <person name="Van Straalen N."/>
            <person name="Roelofs D."/>
        </authorList>
    </citation>
    <scope>NUCLEOTIDE SEQUENCE [LARGE SCALE GENOMIC DNA]</scope>
    <source>
        <strain evidence="11 12">VU population</strain>
        <tissue evidence="11">Whole body</tissue>
    </source>
</reference>
<evidence type="ECO:0000256" key="2">
    <source>
        <dbReference type="ARBA" id="ARBA00006375"/>
    </source>
</evidence>
<dbReference type="AlphaFoldDB" id="A0A226ENW0"/>
<keyword evidence="12" id="KW-1185">Reference proteome</keyword>
<sequence>MPNQVRKSTPVQLDEMMGITLEDLVQHTISYPFECAQTLMKIGYEPIFPQREKFFGDTCLALPNSFSYVRYMISIDGVQGCYRGFAPTICHHLAATLVANYVNGTYQPKWDSHRPPGKSRVNLLSLRLNCNSKCPPNVLDILMTTGWRMFTVSLGTMVSHPLYVITIRMVAQFVGREGRYTSICSSLKAILNEDGFFGLFKGLVPRLLSENLKIMFPAAVFLAITRVFHNRLLVNSVTGLAKLLTERFAYQLDVVAATMTVQNSSMIIGQAPFLTRKFSGWMDCWEHLCNLNIQNRGRSSFFRYYNGPMTTMNGELRPVTVYLGPYYRLKSPMCSI</sequence>
<dbReference type="EMBL" id="LNIX01000003">
    <property type="protein sequence ID" value="OXA58266.1"/>
    <property type="molecule type" value="Genomic_DNA"/>
</dbReference>
<evidence type="ECO:0000256" key="1">
    <source>
        <dbReference type="ARBA" id="ARBA00004374"/>
    </source>
</evidence>
<evidence type="ECO:0000256" key="9">
    <source>
        <dbReference type="PROSITE-ProRule" id="PRU00282"/>
    </source>
</evidence>
<keyword evidence="8 9" id="KW-0472">Membrane</keyword>
<dbReference type="Proteomes" id="UP000198287">
    <property type="component" value="Unassembled WGS sequence"/>
</dbReference>
<feature type="repeat" description="Solcar" evidence="9">
    <location>
        <begin position="139"/>
        <end position="227"/>
    </location>
</feature>
<evidence type="ECO:0000313" key="11">
    <source>
        <dbReference type="EMBL" id="OXA58266.1"/>
    </source>
</evidence>
<comment type="caution">
    <text evidence="11">The sequence shown here is derived from an EMBL/GenBank/DDBJ whole genome shotgun (WGS) entry which is preliminary data.</text>
</comment>
<evidence type="ECO:0000313" key="12">
    <source>
        <dbReference type="Proteomes" id="UP000198287"/>
    </source>
</evidence>
<dbReference type="OrthoDB" id="10253709at2759"/>
<dbReference type="PANTHER" id="PTHR10780">
    <property type="entry name" value="MITOCHONDRIAL CARRIER HOMOLOG"/>
    <property type="match status" value="1"/>
</dbReference>
<evidence type="ECO:0000256" key="5">
    <source>
        <dbReference type="ARBA" id="ARBA00022787"/>
    </source>
</evidence>
<keyword evidence="6" id="KW-1133">Transmembrane helix</keyword>
<protein>
    <submittedName>
        <fullName evidence="11">Mitochondrial carrier 2</fullName>
    </submittedName>
</protein>
<dbReference type="Gene3D" id="1.50.40.10">
    <property type="entry name" value="Mitochondrial carrier domain"/>
    <property type="match status" value="1"/>
</dbReference>
<evidence type="ECO:0000256" key="4">
    <source>
        <dbReference type="ARBA" id="ARBA00022737"/>
    </source>
</evidence>
<accession>A0A226ENW0</accession>
<keyword evidence="4" id="KW-0677">Repeat</keyword>